<sequence>DDDKDYFPSNSKYEKFMTFLSHGNLFQQREELENAVFLAHSLNRTLIIPPIILGLNIGFTNSQALRQKLDTLRADKHESECFNKINIPEQKETKYEIDLNCLNGFDSYSLLRWDSLFNLNLIKQKIHISHRRDFDQIKLEKMLNVTNSKQNVCELTKISLDSIRSCKEKLISFDCLSGKGLIDKGSAQDQIFWDKIDESLTLNNPVVLDASKKIVQRLGGKRNYVGVHARFHSTSYSKKFIQKSFTRLTLTLKNYLNEIPQGTSNDLCSVDSSHVIYLATDLSRNDTILSSFLSKFPCVLILSDFNEILHPLLELYNPRDGTLLFKFLEPLVNSLIVSSGMELFSIGDDTYSAYAKQLHKDTKNV</sequence>
<keyword evidence="5" id="KW-1185">Reference proteome</keyword>
<evidence type="ECO:0000313" key="5">
    <source>
        <dbReference type="Proteomes" id="UP000789375"/>
    </source>
</evidence>
<evidence type="ECO:0000256" key="3">
    <source>
        <dbReference type="ARBA" id="ARBA00023277"/>
    </source>
</evidence>
<accession>A0A9N9IAJ5</accession>
<dbReference type="EMBL" id="CAJVPP010015089">
    <property type="protein sequence ID" value="CAG8725966.1"/>
    <property type="molecule type" value="Genomic_DNA"/>
</dbReference>
<dbReference type="Proteomes" id="UP000789375">
    <property type="component" value="Unassembled WGS sequence"/>
</dbReference>
<dbReference type="InterPro" id="IPR019378">
    <property type="entry name" value="GDP-Fuc_O-FucTrfase"/>
</dbReference>
<dbReference type="AlphaFoldDB" id="A0A9N9IAJ5"/>
<dbReference type="Pfam" id="PF10250">
    <property type="entry name" value="O-FucT"/>
    <property type="match status" value="1"/>
</dbReference>
<feature type="non-terminal residue" evidence="4">
    <location>
        <position position="1"/>
    </location>
</feature>
<organism evidence="4 5">
    <name type="scientific">Funneliformis mosseae</name>
    <name type="common">Endomycorrhizal fungus</name>
    <name type="synonym">Glomus mosseae</name>
    <dbReference type="NCBI Taxonomy" id="27381"/>
    <lineage>
        <taxon>Eukaryota</taxon>
        <taxon>Fungi</taxon>
        <taxon>Fungi incertae sedis</taxon>
        <taxon>Mucoromycota</taxon>
        <taxon>Glomeromycotina</taxon>
        <taxon>Glomeromycetes</taxon>
        <taxon>Glomerales</taxon>
        <taxon>Glomeraceae</taxon>
        <taxon>Funneliformis</taxon>
    </lineage>
</organism>
<dbReference type="PANTHER" id="PTHR36050:SF1">
    <property type="entry name" value="O-FUCOSYLTRANSFERASE 30"/>
    <property type="match status" value="1"/>
</dbReference>
<evidence type="ECO:0000256" key="1">
    <source>
        <dbReference type="ARBA" id="ARBA00022679"/>
    </source>
</evidence>
<dbReference type="GO" id="GO:0006004">
    <property type="term" value="P:fucose metabolic process"/>
    <property type="evidence" value="ECO:0007669"/>
    <property type="project" value="UniProtKB-KW"/>
</dbReference>
<keyword evidence="3" id="KW-0119">Carbohydrate metabolism</keyword>
<comment type="caution">
    <text evidence="4">The sequence shown here is derived from an EMBL/GenBank/DDBJ whole genome shotgun (WGS) entry which is preliminary data.</text>
</comment>
<protein>
    <submittedName>
        <fullName evidence="4">4840_t:CDS:1</fullName>
    </submittedName>
</protein>
<keyword evidence="2" id="KW-0294">Fucose metabolism</keyword>
<gene>
    <name evidence="4" type="ORF">FMOSSE_LOCUS15344</name>
</gene>
<reference evidence="4" key="1">
    <citation type="submission" date="2021-06" db="EMBL/GenBank/DDBJ databases">
        <authorList>
            <person name="Kallberg Y."/>
            <person name="Tangrot J."/>
            <person name="Rosling A."/>
        </authorList>
    </citation>
    <scope>NUCLEOTIDE SEQUENCE</scope>
    <source>
        <strain evidence="4">87-6 pot B 2015</strain>
    </source>
</reference>
<evidence type="ECO:0000256" key="2">
    <source>
        <dbReference type="ARBA" id="ARBA00023253"/>
    </source>
</evidence>
<dbReference type="PANTHER" id="PTHR36050">
    <property type="entry name" value="O-FUCOSYLTRANSFERASE 30"/>
    <property type="match status" value="1"/>
</dbReference>
<dbReference type="GO" id="GO:0016740">
    <property type="term" value="F:transferase activity"/>
    <property type="evidence" value="ECO:0007669"/>
    <property type="project" value="UniProtKB-KW"/>
</dbReference>
<evidence type="ECO:0000313" key="4">
    <source>
        <dbReference type="EMBL" id="CAG8725966.1"/>
    </source>
</evidence>
<name>A0A9N9IAJ5_FUNMO</name>
<proteinExistence type="predicted"/>
<keyword evidence="1" id="KW-0808">Transferase</keyword>